<dbReference type="SUPFAM" id="SSF57997">
    <property type="entry name" value="Tropomyosin"/>
    <property type="match status" value="1"/>
</dbReference>
<evidence type="ECO:0000313" key="1">
    <source>
        <dbReference type="EMBL" id="NUW44017.1"/>
    </source>
</evidence>
<dbReference type="Proteomes" id="UP000546126">
    <property type="component" value="Unassembled WGS sequence"/>
</dbReference>
<gene>
    <name evidence="1" type="ORF">HT134_28395</name>
</gene>
<dbReference type="EMBL" id="JABWGO010000008">
    <property type="protein sequence ID" value="NUW44017.1"/>
    <property type="molecule type" value="Genomic_DNA"/>
</dbReference>
<dbReference type="RefSeq" id="WP_175603541.1">
    <property type="nucleotide sequence ID" value="NZ_JABWGO010000008.1"/>
</dbReference>
<dbReference type="Gene3D" id="1.20.1270.70">
    <property type="entry name" value="Designed single chain three-helix bundle"/>
    <property type="match status" value="1"/>
</dbReference>
<dbReference type="AlphaFoldDB" id="A0A7Y6ITB1"/>
<protein>
    <recommendedName>
        <fullName evidence="3">t-SNARE coiled-coil homology domain-containing protein</fullName>
    </recommendedName>
</protein>
<proteinExistence type="predicted"/>
<organism evidence="1 2">
    <name type="scientific">Nonomuraea rhodomycinica</name>
    <dbReference type="NCBI Taxonomy" id="1712872"/>
    <lineage>
        <taxon>Bacteria</taxon>
        <taxon>Bacillati</taxon>
        <taxon>Actinomycetota</taxon>
        <taxon>Actinomycetes</taxon>
        <taxon>Streptosporangiales</taxon>
        <taxon>Streptosporangiaceae</taxon>
        <taxon>Nonomuraea</taxon>
    </lineage>
</organism>
<comment type="caution">
    <text evidence="1">The sequence shown here is derived from an EMBL/GenBank/DDBJ whole genome shotgun (WGS) entry which is preliminary data.</text>
</comment>
<accession>A0A7Y6ITB1</accession>
<name>A0A7Y6ITB1_9ACTN</name>
<evidence type="ECO:0000313" key="2">
    <source>
        <dbReference type="Proteomes" id="UP000546126"/>
    </source>
</evidence>
<sequence>MVDLQMEVEDLKLRVKALEAHTMNGMGDMTVAERFGSLHDRVDMVGDNILTKMGTGFQNVNRRLDLIDLRLGPVEDRLRLMGDRFESIDLRFDAMDRKFEAIDQRFETMDQRFDTMDQRFDTMDQRFDTMDQRLGRVESDMTDIKAMLLSLGAKAPEQN</sequence>
<evidence type="ECO:0008006" key="3">
    <source>
        <dbReference type="Google" id="ProtNLM"/>
    </source>
</evidence>
<keyword evidence="2" id="KW-1185">Reference proteome</keyword>
<reference evidence="1 2" key="1">
    <citation type="submission" date="2020-06" db="EMBL/GenBank/DDBJ databases">
        <authorList>
            <person name="Chanama M."/>
        </authorList>
    </citation>
    <scope>NUCLEOTIDE SEQUENCE [LARGE SCALE GENOMIC DNA]</scope>
    <source>
        <strain evidence="1 2">TBRC6557</strain>
    </source>
</reference>